<evidence type="ECO:0000313" key="1">
    <source>
        <dbReference type="EMBL" id="SEE58155.1"/>
    </source>
</evidence>
<sequence length="84" mass="9549">MKRLMSLDEMEPIAKEATRLALSEYPEPSKEDQSNWTLGKFETEGEGVFEIYIPSEQPLDAKVISRSRVDRKTGAVNVEVFLES</sequence>
<proteinExistence type="predicted"/>
<dbReference type="Proteomes" id="UP000183915">
    <property type="component" value="Unassembled WGS sequence"/>
</dbReference>
<reference evidence="1 2" key="1">
    <citation type="submission" date="2016-10" db="EMBL/GenBank/DDBJ databases">
        <authorList>
            <person name="Varghese N."/>
            <person name="Submissions S."/>
        </authorList>
    </citation>
    <scope>NUCLEOTIDE SEQUENCE [LARGE SCALE GENOMIC DNA]</scope>
    <source>
        <strain evidence="1 2">BS3780</strain>
    </source>
</reference>
<keyword evidence="2" id="KW-1185">Reference proteome</keyword>
<accession>A0ABY0ZEW5</accession>
<comment type="caution">
    <text evidence="1">The sequence shown here is derived from an EMBL/GenBank/DDBJ whole genome shotgun (WGS) entry which is preliminary data.</text>
</comment>
<organism evidence="1 2">
    <name type="scientific">Pseudomonas kilonensis</name>
    <dbReference type="NCBI Taxonomy" id="132476"/>
    <lineage>
        <taxon>Bacteria</taxon>
        <taxon>Pseudomonadati</taxon>
        <taxon>Pseudomonadota</taxon>
        <taxon>Gammaproteobacteria</taxon>
        <taxon>Pseudomonadales</taxon>
        <taxon>Pseudomonadaceae</taxon>
        <taxon>Pseudomonas</taxon>
    </lineage>
</organism>
<dbReference type="EMBL" id="FNTT01000002">
    <property type="protein sequence ID" value="SEE58155.1"/>
    <property type="molecule type" value="Genomic_DNA"/>
</dbReference>
<name>A0ABY0ZEW5_9PSED</name>
<gene>
    <name evidence="1" type="ORF">SAMN04490188_4537</name>
</gene>
<evidence type="ECO:0000313" key="2">
    <source>
        <dbReference type="Proteomes" id="UP000183915"/>
    </source>
</evidence>
<protein>
    <submittedName>
        <fullName evidence="1">Uncharacterized protein</fullName>
    </submittedName>
</protein>